<evidence type="ECO:0000256" key="1">
    <source>
        <dbReference type="SAM" id="MobiDB-lite"/>
    </source>
</evidence>
<dbReference type="Proteomes" id="UP001220324">
    <property type="component" value="Unassembled WGS sequence"/>
</dbReference>
<feature type="domain" description="Protein kinase" evidence="2">
    <location>
        <begin position="61"/>
        <end position="338"/>
    </location>
</feature>
<sequence length="338" mass="37074">MSVGSLKEHMLFDFDTIKAQSRLPPTSSPGFAGKEKSARAAPKRPVLHRSQKTVTGPIKGLCLPRLQGLDNITSVLIVRHESPWDTYQQAISYDLAGEVTIASRRTRPSRMVAIRKYRRQDARSLIDRFGRLEHANILSFHECYIDGDSAFFLVADLSLTLAHVVACSDLYPSEAELGSILCQILDGMRYLAASGLAHQALVCSNNLLGLDGIIKIASPEHCVDCLTQQSEATCIATIPSITMQLMQKYDKADGALGVDDLKRWPMGSAAVEFLGASGAAVSLEVLRQHPLITASRHPAADLLLLARAALLMTRVSCIYHCTEYSCYTTWVLNIWGCK</sequence>
<proteinExistence type="predicted"/>
<dbReference type="InterPro" id="IPR000719">
    <property type="entry name" value="Prot_kinase_dom"/>
</dbReference>
<dbReference type="Pfam" id="PF07714">
    <property type="entry name" value="PK_Tyr_Ser-Thr"/>
    <property type="match status" value="1"/>
</dbReference>
<dbReference type="InterPro" id="IPR011009">
    <property type="entry name" value="Kinase-like_dom_sf"/>
</dbReference>
<evidence type="ECO:0000313" key="3">
    <source>
        <dbReference type="EMBL" id="KAJ5556608.1"/>
    </source>
</evidence>
<dbReference type="GO" id="GO:0005524">
    <property type="term" value="F:ATP binding"/>
    <property type="evidence" value="ECO:0007669"/>
    <property type="project" value="InterPro"/>
</dbReference>
<dbReference type="EMBL" id="JAQIZZ010000001">
    <property type="protein sequence ID" value="KAJ5556608.1"/>
    <property type="molecule type" value="Genomic_DNA"/>
</dbReference>
<protein>
    <recommendedName>
        <fullName evidence="2">Protein kinase domain-containing protein</fullName>
    </recommendedName>
</protein>
<dbReference type="PROSITE" id="PS50011">
    <property type="entry name" value="PROTEIN_KINASE_DOM"/>
    <property type="match status" value="1"/>
</dbReference>
<gene>
    <name evidence="3" type="ORF">N7494_000523</name>
</gene>
<dbReference type="InterPro" id="IPR001245">
    <property type="entry name" value="Ser-Thr/Tyr_kinase_cat_dom"/>
</dbReference>
<evidence type="ECO:0000313" key="4">
    <source>
        <dbReference type="Proteomes" id="UP001220324"/>
    </source>
</evidence>
<feature type="region of interest" description="Disordered" evidence="1">
    <location>
        <begin position="21"/>
        <end position="47"/>
    </location>
</feature>
<comment type="caution">
    <text evidence="3">The sequence shown here is derived from an EMBL/GenBank/DDBJ whole genome shotgun (WGS) entry which is preliminary data.</text>
</comment>
<dbReference type="Gene3D" id="1.10.510.10">
    <property type="entry name" value="Transferase(Phosphotransferase) domain 1"/>
    <property type="match status" value="1"/>
</dbReference>
<dbReference type="SUPFAM" id="SSF56112">
    <property type="entry name" value="Protein kinase-like (PK-like)"/>
    <property type="match status" value="1"/>
</dbReference>
<organism evidence="3 4">
    <name type="scientific">Penicillium frequentans</name>
    <dbReference type="NCBI Taxonomy" id="3151616"/>
    <lineage>
        <taxon>Eukaryota</taxon>
        <taxon>Fungi</taxon>
        <taxon>Dikarya</taxon>
        <taxon>Ascomycota</taxon>
        <taxon>Pezizomycotina</taxon>
        <taxon>Eurotiomycetes</taxon>
        <taxon>Eurotiomycetidae</taxon>
        <taxon>Eurotiales</taxon>
        <taxon>Aspergillaceae</taxon>
        <taxon>Penicillium</taxon>
    </lineage>
</organism>
<keyword evidence="4" id="KW-1185">Reference proteome</keyword>
<evidence type="ECO:0000259" key="2">
    <source>
        <dbReference type="PROSITE" id="PS50011"/>
    </source>
</evidence>
<accession>A0AAD6GLF4</accession>
<dbReference type="AlphaFoldDB" id="A0AAD6GLF4"/>
<name>A0AAD6GLF4_9EURO</name>
<dbReference type="GO" id="GO:0004672">
    <property type="term" value="F:protein kinase activity"/>
    <property type="evidence" value="ECO:0007669"/>
    <property type="project" value="InterPro"/>
</dbReference>
<reference evidence="3 4" key="1">
    <citation type="journal article" date="2023" name="IMA Fungus">
        <title>Comparative genomic study of the Penicillium genus elucidates a diverse pangenome and 15 lateral gene transfer events.</title>
        <authorList>
            <person name="Petersen C."/>
            <person name="Sorensen T."/>
            <person name="Nielsen M.R."/>
            <person name="Sondergaard T.E."/>
            <person name="Sorensen J.L."/>
            <person name="Fitzpatrick D.A."/>
            <person name="Frisvad J.C."/>
            <person name="Nielsen K.L."/>
        </authorList>
    </citation>
    <scope>NUCLEOTIDE SEQUENCE [LARGE SCALE GENOMIC DNA]</scope>
    <source>
        <strain evidence="3 4">IBT 35679</strain>
    </source>
</reference>